<proteinExistence type="predicted"/>
<comment type="caution">
    <text evidence="2">The sequence shown here is derived from an EMBL/GenBank/DDBJ whole genome shotgun (WGS) entry which is preliminary data.</text>
</comment>
<dbReference type="Proteomes" id="UP001281761">
    <property type="component" value="Unassembled WGS sequence"/>
</dbReference>
<evidence type="ECO:0000256" key="1">
    <source>
        <dbReference type="SAM" id="MobiDB-lite"/>
    </source>
</evidence>
<feature type="region of interest" description="Disordered" evidence="1">
    <location>
        <begin position="1"/>
        <end position="34"/>
    </location>
</feature>
<accession>A0ABQ9XMH4</accession>
<sequence>MPSVLRRIRSTEQSGKGKSGSQATSGRNQEQEEKLQKLAALSKFLDPEIFEALNTTLESTEPIAEENLPPIAEYNDFDEDEVVRTQIAQSDDSDDVEFLGMSQSRSSSFIIKQKRTKSTKSVPHITSVESTPKKPKKLPKPKRKSAKKAPKSRRLSSASSYDQALGDFVTMSARKSPFVISPPVTRSIRGSIHTPHPSPIPIPLMSPLERKELTFTMPDEPNGMMDQTRLAQNGVWSMDVMFGAGNEELCTETETSFADGNAKEFPPHFVAGLAEADLFLSTLFQTPSHPSIYLQGIPTTLPLTPPRQAQKAMSSMLLCREFPSETIPALTQPVMPTNDPPLSILLVHNPRDLVLSSSPHFPLTVLLPSSAPLSTITPLIKSLFGTPHRIQYSLPTSSLGSSHPQTVIDPSQPTGVVIALNSLNVTPRTTRRRGDSTMQREDIKILVSGVRARSGR</sequence>
<protein>
    <submittedName>
        <fullName evidence="2">Uncharacterized protein</fullName>
    </submittedName>
</protein>
<feature type="region of interest" description="Disordered" evidence="1">
    <location>
        <begin position="107"/>
        <end position="160"/>
    </location>
</feature>
<dbReference type="EMBL" id="JARBJD010000104">
    <property type="protein sequence ID" value="KAK2952410.1"/>
    <property type="molecule type" value="Genomic_DNA"/>
</dbReference>
<gene>
    <name evidence="2" type="ORF">BLNAU_12672</name>
</gene>
<feature type="compositionally biased region" description="Basic residues" evidence="1">
    <location>
        <begin position="133"/>
        <end position="154"/>
    </location>
</feature>
<feature type="region of interest" description="Disordered" evidence="1">
    <location>
        <begin position="56"/>
        <end position="80"/>
    </location>
</feature>
<organism evidence="2 3">
    <name type="scientific">Blattamonas nauphoetae</name>
    <dbReference type="NCBI Taxonomy" id="2049346"/>
    <lineage>
        <taxon>Eukaryota</taxon>
        <taxon>Metamonada</taxon>
        <taxon>Preaxostyla</taxon>
        <taxon>Oxymonadida</taxon>
        <taxon>Blattamonas</taxon>
    </lineage>
</organism>
<evidence type="ECO:0000313" key="2">
    <source>
        <dbReference type="EMBL" id="KAK2952410.1"/>
    </source>
</evidence>
<feature type="compositionally biased region" description="Polar residues" evidence="1">
    <location>
        <begin position="11"/>
        <end position="28"/>
    </location>
</feature>
<evidence type="ECO:0000313" key="3">
    <source>
        <dbReference type="Proteomes" id="UP001281761"/>
    </source>
</evidence>
<reference evidence="2 3" key="1">
    <citation type="journal article" date="2022" name="bioRxiv">
        <title>Genomics of Preaxostyla Flagellates Illuminates Evolutionary Transitions and the Path Towards Mitochondrial Loss.</title>
        <authorList>
            <person name="Novak L.V.F."/>
            <person name="Treitli S.C."/>
            <person name="Pyrih J."/>
            <person name="Halakuc P."/>
            <person name="Pipaliya S.V."/>
            <person name="Vacek V."/>
            <person name="Brzon O."/>
            <person name="Soukal P."/>
            <person name="Eme L."/>
            <person name="Dacks J.B."/>
            <person name="Karnkowska A."/>
            <person name="Elias M."/>
            <person name="Hampl V."/>
        </authorList>
    </citation>
    <scope>NUCLEOTIDE SEQUENCE [LARGE SCALE GENOMIC DNA]</scope>
    <source>
        <strain evidence="2">NAU3</strain>
        <tissue evidence="2">Gut</tissue>
    </source>
</reference>
<keyword evidence="3" id="KW-1185">Reference proteome</keyword>
<name>A0ABQ9XMH4_9EUKA</name>